<name>A0AAE0N7J2_9PEZI</name>
<dbReference type="Proteomes" id="UP001287356">
    <property type="component" value="Unassembled WGS sequence"/>
</dbReference>
<proteinExistence type="predicted"/>
<gene>
    <name evidence="1" type="ORF">B0T24DRAFT_271094</name>
</gene>
<sequence length="159" mass="18029">MTRLYSIRPRGPLAETQVLSEHATDTANKTIRVQWHGYETSEAGHVDIPIAECTTFKDLASAVWKTIDFAKYPCWRVYFSPGSRYHYKFKLEPIGAQEKVVLDDETFDSYLQSRGAGESIVFELLTNCEKRPASVPNTPESDQRATLQPMDSLNILVEV</sequence>
<accession>A0AAE0N7J2</accession>
<comment type="caution">
    <text evidence="1">The sequence shown here is derived from an EMBL/GenBank/DDBJ whole genome shotgun (WGS) entry which is preliminary data.</text>
</comment>
<dbReference type="AlphaFoldDB" id="A0AAE0N7J2"/>
<dbReference type="EMBL" id="JAULSN010000004">
    <property type="protein sequence ID" value="KAK3373646.1"/>
    <property type="molecule type" value="Genomic_DNA"/>
</dbReference>
<keyword evidence="2" id="KW-1185">Reference proteome</keyword>
<evidence type="ECO:0000313" key="1">
    <source>
        <dbReference type="EMBL" id="KAK3373646.1"/>
    </source>
</evidence>
<reference evidence="1" key="1">
    <citation type="journal article" date="2023" name="Mol. Phylogenet. Evol.">
        <title>Genome-scale phylogeny and comparative genomics of the fungal order Sordariales.</title>
        <authorList>
            <person name="Hensen N."/>
            <person name="Bonometti L."/>
            <person name="Westerberg I."/>
            <person name="Brannstrom I.O."/>
            <person name="Guillou S."/>
            <person name="Cros-Aarteil S."/>
            <person name="Calhoun S."/>
            <person name="Haridas S."/>
            <person name="Kuo A."/>
            <person name="Mondo S."/>
            <person name="Pangilinan J."/>
            <person name="Riley R."/>
            <person name="LaButti K."/>
            <person name="Andreopoulos B."/>
            <person name="Lipzen A."/>
            <person name="Chen C."/>
            <person name="Yan M."/>
            <person name="Daum C."/>
            <person name="Ng V."/>
            <person name="Clum A."/>
            <person name="Steindorff A."/>
            <person name="Ohm R.A."/>
            <person name="Martin F."/>
            <person name="Silar P."/>
            <person name="Natvig D.O."/>
            <person name="Lalanne C."/>
            <person name="Gautier V."/>
            <person name="Ament-Velasquez S.L."/>
            <person name="Kruys A."/>
            <person name="Hutchinson M.I."/>
            <person name="Powell A.J."/>
            <person name="Barry K."/>
            <person name="Miller A.N."/>
            <person name="Grigoriev I.V."/>
            <person name="Debuchy R."/>
            <person name="Gladieux P."/>
            <person name="Hiltunen Thoren M."/>
            <person name="Johannesson H."/>
        </authorList>
    </citation>
    <scope>NUCLEOTIDE SEQUENCE</scope>
    <source>
        <strain evidence="1">CBS 958.72</strain>
    </source>
</reference>
<organism evidence="1 2">
    <name type="scientific">Lasiosphaeria ovina</name>
    <dbReference type="NCBI Taxonomy" id="92902"/>
    <lineage>
        <taxon>Eukaryota</taxon>
        <taxon>Fungi</taxon>
        <taxon>Dikarya</taxon>
        <taxon>Ascomycota</taxon>
        <taxon>Pezizomycotina</taxon>
        <taxon>Sordariomycetes</taxon>
        <taxon>Sordariomycetidae</taxon>
        <taxon>Sordariales</taxon>
        <taxon>Lasiosphaeriaceae</taxon>
        <taxon>Lasiosphaeria</taxon>
    </lineage>
</organism>
<evidence type="ECO:0000313" key="2">
    <source>
        <dbReference type="Proteomes" id="UP001287356"/>
    </source>
</evidence>
<protein>
    <submittedName>
        <fullName evidence="1">Uncharacterized protein</fullName>
    </submittedName>
</protein>
<reference evidence="1" key="2">
    <citation type="submission" date="2023-06" db="EMBL/GenBank/DDBJ databases">
        <authorList>
            <consortium name="Lawrence Berkeley National Laboratory"/>
            <person name="Haridas S."/>
            <person name="Hensen N."/>
            <person name="Bonometti L."/>
            <person name="Westerberg I."/>
            <person name="Brannstrom I.O."/>
            <person name="Guillou S."/>
            <person name="Cros-Aarteil S."/>
            <person name="Calhoun S."/>
            <person name="Kuo A."/>
            <person name="Mondo S."/>
            <person name="Pangilinan J."/>
            <person name="Riley R."/>
            <person name="Labutti K."/>
            <person name="Andreopoulos B."/>
            <person name="Lipzen A."/>
            <person name="Chen C."/>
            <person name="Yanf M."/>
            <person name="Daum C."/>
            <person name="Ng V."/>
            <person name="Clum A."/>
            <person name="Steindorff A."/>
            <person name="Ohm R."/>
            <person name="Martin F."/>
            <person name="Silar P."/>
            <person name="Natvig D."/>
            <person name="Lalanne C."/>
            <person name="Gautier V."/>
            <person name="Ament-Velasquez S.L."/>
            <person name="Kruys A."/>
            <person name="Hutchinson M.I."/>
            <person name="Powell A.J."/>
            <person name="Barry K."/>
            <person name="Miller A.N."/>
            <person name="Grigoriev I.V."/>
            <person name="Debuchy R."/>
            <person name="Gladieux P."/>
            <person name="Thoren M.H."/>
            <person name="Johannesson H."/>
        </authorList>
    </citation>
    <scope>NUCLEOTIDE SEQUENCE</scope>
    <source>
        <strain evidence="1">CBS 958.72</strain>
    </source>
</reference>